<dbReference type="ExpressionAtlas" id="Q2A9J5">
    <property type="expression patterns" value="baseline"/>
</dbReference>
<feature type="region of interest" description="Disordered" evidence="1">
    <location>
        <begin position="1"/>
        <end position="45"/>
    </location>
</feature>
<evidence type="ECO:0000313" key="2">
    <source>
        <dbReference type="EMBL" id="ABD65083.1"/>
    </source>
</evidence>
<accession>Q2A9J5</accession>
<feature type="region of interest" description="Disordered" evidence="1">
    <location>
        <begin position="189"/>
        <end position="209"/>
    </location>
</feature>
<sequence>MLQSGVKQSSHVLRKDGAKSTPKLRQTAVTVTNNSNVTNPSQVGYVSDNNIFPEVPSKGQDDHFYDLSSQESDTVSNVSDHAQDLFREAVSEKANIESMMARIRKMCESKAQPRPPPPSPAAVSFQLRHHHHELPLPSLDPRFFRSGVAGLALPPPSHEAFYIHGELETMTTASSRPVTAPVIEEEKDVEWTSGDDARHGSVVLSGEGY</sequence>
<proteinExistence type="predicted"/>
<organism evidence="2">
    <name type="scientific">Brassica oleracea</name>
    <name type="common">Wild cabbage</name>
    <dbReference type="NCBI Taxonomy" id="3712"/>
    <lineage>
        <taxon>Eukaryota</taxon>
        <taxon>Viridiplantae</taxon>
        <taxon>Streptophyta</taxon>
        <taxon>Embryophyta</taxon>
        <taxon>Tracheophyta</taxon>
        <taxon>Spermatophyta</taxon>
        <taxon>Magnoliopsida</taxon>
        <taxon>eudicotyledons</taxon>
        <taxon>Gunneridae</taxon>
        <taxon>Pentapetalae</taxon>
        <taxon>rosids</taxon>
        <taxon>malvids</taxon>
        <taxon>Brassicales</taxon>
        <taxon>Brassicaceae</taxon>
        <taxon>Brassiceae</taxon>
        <taxon>Brassica</taxon>
    </lineage>
</organism>
<feature type="compositionally biased region" description="Polar residues" evidence="1">
    <location>
        <begin position="1"/>
        <end position="11"/>
    </location>
</feature>
<evidence type="ECO:0000256" key="1">
    <source>
        <dbReference type="SAM" id="MobiDB-lite"/>
    </source>
</evidence>
<gene>
    <name evidence="2" type="ORF">27.t00094</name>
</gene>
<reference evidence="2" key="1">
    <citation type="submission" date="2006-03" db="EMBL/GenBank/DDBJ databases">
        <title>Comparative genomics of Brassica oleracea and Arabidopsis thaliana reveals gene loss, fragmentation and dispersal following polyploidy.</title>
        <authorList>
            <person name="Town C.D."/>
            <person name="Cheung F."/>
            <person name="Maiti R."/>
            <person name="Crabtree J."/>
            <person name="Haas B.J."/>
            <person name="Wortman J.R."/>
            <person name="Hine E.E."/>
            <person name="Althoff R."/>
            <person name="Arbogast T."/>
            <person name="Tallon L.J."/>
            <person name="Teresa U.T."/>
            <person name="Trick M."/>
            <person name="Bancroft I."/>
        </authorList>
    </citation>
    <scope>NUCLEOTIDE SEQUENCE</scope>
</reference>
<protein>
    <submittedName>
        <fullName evidence="2">Uncharacterized protein</fullName>
    </submittedName>
</protein>
<dbReference type="EMBL" id="AC183496">
    <property type="protein sequence ID" value="ABD65083.1"/>
    <property type="molecule type" value="Genomic_DNA"/>
</dbReference>
<feature type="compositionally biased region" description="Low complexity" evidence="1">
    <location>
        <begin position="26"/>
        <end position="43"/>
    </location>
</feature>
<dbReference type="AlphaFoldDB" id="Q2A9J5"/>
<name>Q2A9J5_BRAOL</name>